<evidence type="ECO:0000313" key="7">
    <source>
        <dbReference type="Proteomes" id="UP000487757"/>
    </source>
</evidence>
<keyword evidence="7" id="KW-1185">Reference proteome</keyword>
<dbReference type="Proteomes" id="UP000487757">
    <property type="component" value="Unassembled WGS sequence"/>
</dbReference>
<dbReference type="Gene3D" id="2.170.130.10">
    <property type="entry name" value="TonB-dependent receptor, plug domain"/>
    <property type="match status" value="1"/>
</dbReference>
<protein>
    <submittedName>
        <fullName evidence="6">Outer membrane beta-barrel protein</fullName>
    </submittedName>
</protein>
<proteinExistence type="predicted"/>
<feature type="domain" description="Outer membrane protein beta-barrel" evidence="5">
    <location>
        <begin position="381"/>
        <end position="783"/>
    </location>
</feature>
<dbReference type="Pfam" id="PF13620">
    <property type="entry name" value="CarboxypepD_reg"/>
    <property type="match status" value="1"/>
</dbReference>
<comment type="caution">
    <text evidence="6">The sequence shown here is derived from an EMBL/GenBank/DDBJ whole genome shotgun (WGS) entry which is preliminary data.</text>
</comment>
<dbReference type="SUPFAM" id="SSF56935">
    <property type="entry name" value="Porins"/>
    <property type="match status" value="1"/>
</dbReference>
<evidence type="ECO:0000256" key="3">
    <source>
        <dbReference type="ARBA" id="ARBA00023237"/>
    </source>
</evidence>
<evidence type="ECO:0000256" key="2">
    <source>
        <dbReference type="ARBA" id="ARBA00023136"/>
    </source>
</evidence>
<accession>A0A7K0FTH8</accession>
<gene>
    <name evidence="6" type="ORF">GJU39_00910</name>
</gene>
<dbReference type="InterPro" id="IPR013783">
    <property type="entry name" value="Ig-like_fold"/>
</dbReference>
<evidence type="ECO:0000313" key="6">
    <source>
        <dbReference type="EMBL" id="MRX74632.1"/>
    </source>
</evidence>
<feature type="chain" id="PRO_5029464582" evidence="4">
    <location>
        <begin position="22"/>
        <end position="808"/>
    </location>
</feature>
<dbReference type="InterPro" id="IPR036942">
    <property type="entry name" value="Beta-barrel_TonB_sf"/>
</dbReference>
<dbReference type="EMBL" id="WKKH01000001">
    <property type="protein sequence ID" value="MRX74632.1"/>
    <property type="molecule type" value="Genomic_DNA"/>
</dbReference>
<comment type="subcellular location">
    <subcellularLocation>
        <location evidence="1">Cell outer membrane</location>
    </subcellularLocation>
</comment>
<name>A0A7K0FTH8_9SPHI</name>
<dbReference type="GO" id="GO:0009279">
    <property type="term" value="C:cell outer membrane"/>
    <property type="evidence" value="ECO:0007669"/>
    <property type="project" value="UniProtKB-SubCell"/>
</dbReference>
<organism evidence="6 7">
    <name type="scientific">Pedobacter petrophilus</name>
    <dbReference type="NCBI Taxonomy" id="1908241"/>
    <lineage>
        <taxon>Bacteria</taxon>
        <taxon>Pseudomonadati</taxon>
        <taxon>Bacteroidota</taxon>
        <taxon>Sphingobacteriia</taxon>
        <taxon>Sphingobacteriales</taxon>
        <taxon>Sphingobacteriaceae</taxon>
        <taxon>Pedobacter</taxon>
    </lineage>
</organism>
<dbReference type="PANTHER" id="PTHR40980:SF4">
    <property type="entry name" value="TONB-DEPENDENT RECEPTOR-LIKE BETA-BARREL DOMAIN-CONTAINING PROTEIN"/>
    <property type="match status" value="1"/>
</dbReference>
<keyword evidence="3" id="KW-0998">Cell outer membrane</keyword>
<dbReference type="Gene3D" id="2.60.40.10">
    <property type="entry name" value="Immunoglobulins"/>
    <property type="match status" value="1"/>
</dbReference>
<dbReference type="Gene3D" id="2.40.170.20">
    <property type="entry name" value="TonB-dependent receptor, beta-barrel domain"/>
    <property type="match status" value="1"/>
</dbReference>
<dbReference type="Pfam" id="PF14905">
    <property type="entry name" value="OMP_b-brl_3"/>
    <property type="match status" value="1"/>
</dbReference>
<dbReference type="InterPro" id="IPR037066">
    <property type="entry name" value="Plug_dom_sf"/>
</dbReference>
<dbReference type="SUPFAM" id="SSF49478">
    <property type="entry name" value="Cna protein B-type domain"/>
    <property type="match status" value="1"/>
</dbReference>
<dbReference type="InterPro" id="IPR041700">
    <property type="entry name" value="OMP_b-brl_3"/>
</dbReference>
<dbReference type="OrthoDB" id="606851at2"/>
<keyword evidence="2" id="KW-0472">Membrane</keyword>
<evidence type="ECO:0000256" key="4">
    <source>
        <dbReference type="SAM" id="SignalP"/>
    </source>
</evidence>
<sequence length="808" mass="90242">MKSILTLFVYISLFHISTAWAQNKAGIISGTILNDLQNPVAASVKLSTINDSSFLKITLTDEYGKFHFDELKSGQYTLQITSLGYRPAEAKFQISDSIQHVVRNIIIQTIHNDLGSVTIARKKPVIERFNDRTVMNVENSLVSTGSNALEILAKMPGVSVNQEGTISVRGKSGVNVLINGKSTFLSSEQLATLLKSLNGNEIKAISLITNPSSKYDAAGSAGIIDIRLKKNASFGTNGNLDGGFGYGKQAKSNIGISLNHRNKNVNIFGSLNNNNNKAPENLEIERIVNDGISNTFFQQFSTQNQSTHNNSYKAGIDYFLNDKNTIGMLTSGYFNNGHDHSDGLTNIGSSFTKADSSIIAESPSANKYRNQAYNLNYKSVIDTLGQELSADVDYAHYRSEENTVYNNYFSTGNGSSYRAPLTFRNSTPSSVKIKAAKLDYSLPLTPKTKLDLGLKTSWVSTDNDFKFENFADSRWQNDPTRSNRFIYKENINAAYANFKQEFKSTGIEIGLRAEQTNSEGNSISEQKIVKRSYLNFFPNLIVSQKLSALHTIGFSYSRRIDRPDYKSLNPFVYFVDLYTFAQGNPFLNPQYTHAFELSYNHNKTLNITLGYSHTDNLILDVFLPDNEEKTLYQTVQNLDERSSYNLTIGYPTTISKFWTMDNTVTSNYNLTRSASLAGLAYDRKKVTFSINSNQNFIITPTLSAEISADFISAQIYGTYAIKPYYGIDFGIKKTFPDTRLNLKFALNDVLNSRKANISSALSNLNYNLIQKQETRIFRISLGYAFGSSAIKATRNRNTSVTDEENRIK</sequence>
<dbReference type="PANTHER" id="PTHR40980">
    <property type="entry name" value="PLUG DOMAIN-CONTAINING PROTEIN"/>
    <property type="match status" value="1"/>
</dbReference>
<dbReference type="AlphaFoldDB" id="A0A7K0FTH8"/>
<evidence type="ECO:0000259" key="5">
    <source>
        <dbReference type="Pfam" id="PF14905"/>
    </source>
</evidence>
<feature type="signal peptide" evidence="4">
    <location>
        <begin position="1"/>
        <end position="21"/>
    </location>
</feature>
<keyword evidence="4" id="KW-0732">Signal</keyword>
<reference evidence="6 7" key="1">
    <citation type="submission" date="2019-11" db="EMBL/GenBank/DDBJ databases">
        <title>Pedobacter petrophilus genome.</title>
        <authorList>
            <person name="Feldbauer M.J."/>
            <person name="Newman J.D."/>
        </authorList>
    </citation>
    <scope>NUCLEOTIDE SEQUENCE [LARGE SCALE GENOMIC DNA]</scope>
    <source>
        <strain evidence="6 7">LMG 29686</strain>
    </source>
</reference>
<dbReference type="RefSeq" id="WP_154278802.1">
    <property type="nucleotide sequence ID" value="NZ_JBHUJQ010000001.1"/>
</dbReference>
<evidence type="ECO:0000256" key="1">
    <source>
        <dbReference type="ARBA" id="ARBA00004442"/>
    </source>
</evidence>